<accession>A0A0E9R0T2</accession>
<name>A0A0E9R0T2_ANGAN</name>
<dbReference type="EMBL" id="GBXM01085806">
    <property type="protein sequence ID" value="JAH22771.1"/>
    <property type="molecule type" value="Transcribed_RNA"/>
</dbReference>
<evidence type="ECO:0000313" key="1">
    <source>
        <dbReference type="EMBL" id="JAH22771.1"/>
    </source>
</evidence>
<dbReference type="AlphaFoldDB" id="A0A0E9R0T2"/>
<protein>
    <submittedName>
        <fullName evidence="1">Uncharacterized protein</fullName>
    </submittedName>
</protein>
<reference evidence="1" key="2">
    <citation type="journal article" date="2015" name="Fish Shellfish Immunol.">
        <title>Early steps in the European eel (Anguilla anguilla)-Vibrio vulnificus interaction in the gills: Role of the RtxA13 toxin.</title>
        <authorList>
            <person name="Callol A."/>
            <person name="Pajuelo D."/>
            <person name="Ebbesson L."/>
            <person name="Teles M."/>
            <person name="MacKenzie S."/>
            <person name="Amaro C."/>
        </authorList>
    </citation>
    <scope>NUCLEOTIDE SEQUENCE</scope>
</reference>
<reference evidence="1" key="1">
    <citation type="submission" date="2014-11" db="EMBL/GenBank/DDBJ databases">
        <authorList>
            <person name="Amaro Gonzalez C."/>
        </authorList>
    </citation>
    <scope>NUCLEOTIDE SEQUENCE</scope>
</reference>
<organism evidence="1">
    <name type="scientific">Anguilla anguilla</name>
    <name type="common">European freshwater eel</name>
    <name type="synonym">Muraena anguilla</name>
    <dbReference type="NCBI Taxonomy" id="7936"/>
    <lineage>
        <taxon>Eukaryota</taxon>
        <taxon>Metazoa</taxon>
        <taxon>Chordata</taxon>
        <taxon>Craniata</taxon>
        <taxon>Vertebrata</taxon>
        <taxon>Euteleostomi</taxon>
        <taxon>Actinopterygii</taxon>
        <taxon>Neopterygii</taxon>
        <taxon>Teleostei</taxon>
        <taxon>Anguilliformes</taxon>
        <taxon>Anguillidae</taxon>
        <taxon>Anguilla</taxon>
    </lineage>
</organism>
<sequence>MTSRRPRSPQIWEGFQVLLAQLCI</sequence>
<proteinExistence type="predicted"/>